<dbReference type="GO" id="GO:0003723">
    <property type="term" value="F:RNA binding"/>
    <property type="evidence" value="ECO:0007669"/>
    <property type="project" value="InterPro"/>
</dbReference>
<gene>
    <name evidence="2" type="ORF">PSM36_2316</name>
</gene>
<feature type="domain" description="B3/B4 tRNA-binding" evidence="1">
    <location>
        <begin position="65"/>
        <end position="212"/>
    </location>
</feature>
<dbReference type="InterPro" id="IPR020825">
    <property type="entry name" value="Phe-tRNA_synthase-like_B3/B4"/>
</dbReference>
<dbReference type="Proteomes" id="UP000187464">
    <property type="component" value="Chromosome I"/>
</dbReference>
<proteinExistence type="predicted"/>
<evidence type="ECO:0000313" key="2">
    <source>
        <dbReference type="EMBL" id="SCD21121.1"/>
    </source>
</evidence>
<dbReference type="InterPro" id="IPR005146">
    <property type="entry name" value="B3/B4_tRNA-bd"/>
</dbReference>
<dbReference type="PANTHER" id="PTHR39209:SF2">
    <property type="entry name" value="CYTOPLASMIC PROTEIN"/>
    <property type="match status" value="1"/>
</dbReference>
<dbReference type="RefSeq" id="WP_076930986.1">
    <property type="nucleotide sequence ID" value="NZ_LT605205.1"/>
</dbReference>
<dbReference type="KEGG" id="psac:PSM36_2316"/>
<reference evidence="2 3" key="1">
    <citation type="submission" date="2016-08" db="EMBL/GenBank/DDBJ databases">
        <authorList>
            <person name="Seilhamer J.J."/>
        </authorList>
    </citation>
    <scope>NUCLEOTIDE SEQUENCE [LARGE SCALE GENOMIC DNA]</scope>
    <source>
        <strain evidence="2">M3/6</strain>
    </source>
</reference>
<dbReference type="STRING" id="1642647.PSM36_2316"/>
<accession>A0A1R3T059</accession>
<dbReference type="GO" id="GO:0004826">
    <property type="term" value="F:phenylalanine-tRNA ligase activity"/>
    <property type="evidence" value="ECO:0007669"/>
    <property type="project" value="InterPro"/>
</dbReference>
<dbReference type="Gene3D" id="3.50.40.10">
    <property type="entry name" value="Phenylalanyl-trna Synthetase, Chain B, domain 3"/>
    <property type="match status" value="1"/>
</dbReference>
<keyword evidence="3" id="KW-1185">Reference proteome</keyword>
<organism evidence="2 3">
    <name type="scientific">Proteiniphilum saccharofermentans</name>
    <dbReference type="NCBI Taxonomy" id="1642647"/>
    <lineage>
        <taxon>Bacteria</taxon>
        <taxon>Pseudomonadati</taxon>
        <taxon>Bacteroidota</taxon>
        <taxon>Bacteroidia</taxon>
        <taxon>Bacteroidales</taxon>
        <taxon>Dysgonomonadaceae</taxon>
        <taxon>Proteiniphilum</taxon>
    </lineage>
</organism>
<dbReference type="Pfam" id="PF03483">
    <property type="entry name" value="B3_4"/>
    <property type="match status" value="1"/>
</dbReference>
<evidence type="ECO:0000259" key="1">
    <source>
        <dbReference type="SMART" id="SM00873"/>
    </source>
</evidence>
<sequence>MQTRNITISDRIEAVCPDFHLAVIACEVRNTPHSTGLWEEIDTFCSRFSATHTMADINKRPAIYATRQVYKKLGKDPNRYRPSSEALCRRILKGQELYQINTLVDLINLVSLETGYSIGGFDDAKIRGGLTLGVGEAEEKFEGIGRGLLNIEGLPVYRDDIGGIGTPTSDEERTKITSETTRLLMLINGYSGREGLQEATDYSVELLKRYAEAKELNIDLFNANASGSGG</sequence>
<name>A0A1R3T059_9BACT</name>
<dbReference type="PANTHER" id="PTHR39209">
    <property type="match status" value="1"/>
</dbReference>
<dbReference type="SMART" id="SM00873">
    <property type="entry name" value="B3_4"/>
    <property type="match status" value="1"/>
</dbReference>
<dbReference type="AlphaFoldDB" id="A0A1R3T059"/>
<dbReference type="SUPFAM" id="SSF56037">
    <property type="entry name" value="PheT/TilS domain"/>
    <property type="match status" value="1"/>
</dbReference>
<protein>
    <submittedName>
        <fullName evidence="2">B3/4 domain</fullName>
    </submittedName>
</protein>
<evidence type="ECO:0000313" key="3">
    <source>
        <dbReference type="Proteomes" id="UP000187464"/>
    </source>
</evidence>
<dbReference type="EMBL" id="LT605205">
    <property type="protein sequence ID" value="SCD21121.1"/>
    <property type="molecule type" value="Genomic_DNA"/>
</dbReference>